<dbReference type="InterPro" id="IPR027304">
    <property type="entry name" value="Trigger_fact/SurA_dom_sf"/>
</dbReference>
<keyword evidence="10" id="KW-0131">Cell cycle</keyword>
<evidence type="ECO:0000256" key="9">
    <source>
        <dbReference type="ARBA" id="ARBA00023235"/>
    </source>
</evidence>
<evidence type="ECO:0000256" key="11">
    <source>
        <dbReference type="ARBA" id="ARBA00029986"/>
    </source>
</evidence>
<accession>A0ABU6IX86</accession>
<evidence type="ECO:0000313" key="14">
    <source>
        <dbReference type="EMBL" id="MEC4294434.1"/>
    </source>
</evidence>
<dbReference type="SUPFAM" id="SSF109998">
    <property type="entry name" value="Triger factor/SurA peptide-binding domain-like"/>
    <property type="match status" value="1"/>
</dbReference>
<keyword evidence="15" id="KW-1185">Reference proteome</keyword>
<evidence type="ECO:0000256" key="8">
    <source>
        <dbReference type="ARBA" id="ARBA00023186"/>
    </source>
</evidence>
<dbReference type="EMBL" id="JAYMFH010000003">
    <property type="protein sequence ID" value="MEC4294434.1"/>
    <property type="molecule type" value="Genomic_DNA"/>
</dbReference>
<dbReference type="InterPro" id="IPR037041">
    <property type="entry name" value="Trigger_fac_C_sf"/>
</dbReference>
<evidence type="ECO:0000256" key="7">
    <source>
        <dbReference type="ARBA" id="ARBA00023110"/>
    </source>
</evidence>
<name>A0ABU6IX86_9ACTN</name>
<dbReference type="Proteomes" id="UP001343724">
    <property type="component" value="Unassembled WGS sequence"/>
</dbReference>
<evidence type="ECO:0000259" key="13">
    <source>
        <dbReference type="Pfam" id="PF05698"/>
    </source>
</evidence>
<evidence type="ECO:0000256" key="3">
    <source>
        <dbReference type="ARBA" id="ARBA00005464"/>
    </source>
</evidence>
<evidence type="ECO:0000256" key="5">
    <source>
        <dbReference type="ARBA" id="ARBA00016902"/>
    </source>
</evidence>
<evidence type="ECO:0000256" key="10">
    <source>
        <dbReference type="ARBA" id="ARBA00023306"/>
    </source>
</evidence>
<evidence type="ECO:0000259" key="12">
    <source>
        <dbReference type="Pfam" id="PF05697"/>
    </source>
</evidence>
<protein>
    <recommendedName>
        <fullName evidence="5">Trigger factor</fullName>
        <ecNumber evidence="4">5.2.1.8</ecNumber>
    </recommendedName>
    <alternativeName>
        <fullName evidence="11">PPIase</fullName>
    </alternativeName>
</protein>
<feature type="domain" description="Trigger factor ribosome-binding bacterial" evidence="12">
    <location>
        <begin position="60"/>
        <end position="150"/>
    </location>
</feature>
<keyword evidence="8" id="KW-0143">Chaperone</keyword>
<comment type="similarity">
    <text evidence="3">Belongs to the FKBP-type PPIase family. Tig subfamily.</text>
</comment>
<evidence type="ECO:0000256" key="4">
    <source>
        <dbReference type="ARBA" id="ARBA00013194"/>
    </source>
</evidence>
<evidence type="ECO:0000256" key="1">
    <source>
        <dbReference type="ARBA" id="ARBA00000971"/>
    </source>
</evidence>
<gene>
    <name evidence="14" type="ORF">VJ920_03835</name>
</gene>
<evidence type="ECO:0000256" key="6">
    <source>
        <dbReference type="ARBA" id="ARBA00022618"/>
    </source>
</evidence>
<feature type="domain" description="Trigger factor C-terminal" evidence="13">
    <location>
        <begin position="269"/>
        <end position="392"/>
    </location>
</feature>
<proteinExistence type="inferred from homology"/>
<organism evidence="14 15">
    <name type="scientific">Adlercreutzia shanghongiae</name>
    <dbReference type="NCBI Taxonomy" id="3111773"/>
    <lineage>
        <taxon>Bacteria</taxon>
        <taxon>Bacillati</taxon>
        <taxon>Actinomycetota</taxon>
        <taxon>Coriobacteriia</taxon>
        <taxon>Eggerthellales</taxon>
        <taxon>Eggerthellaceae</taxon>
        <taxon>Adlercreutzia</taxon>
    </lineage>
</organism>
<dbReference type="PIRSF" id="PIRSF003095">
    <property type="entry name" value="Trigger_factor"/>
    <property type="match status" value="1"/>
</dbReference>
<dbReference type="InterPro" id="IPR005215">
    <property type="entry name" value="Trig_fac"/>
</dbReference>
<keyword evidence="7" id="KW-0697">Rotamase</keyword>
<keyword evidence="6" id="KW-0132">Cell division</keyword>
<reference evidence="14 15" key="1">
    <citation type="submission" date="2024-01" db="EMBL/GenBank/DDBJ databases">
        <title>novel species in genus Adlercreutzia.</title>
        <authorList>
            <person name="Liu X."/>
        </authorList>
    </citation>
    <scope>NUCLEOTIDE SEQUENCE [LARGE SCALE GENOMIC DNA]</scope>
    <source>
        <strain evidence="14 15">R22</strain>
    </source>
</reference>
<dbReference type="InterPro" id="IPR008880">
    <property type="entry name" value="Trigger_fac_C"/>
</dbReference>
<comment type="caution">
    <text evidence="14">The sequence shown here is derived from an EMBL/GenBank/DDBJ whole genome shotgun (WGS) entry which is preliminary data.</text>
</comment>
<dbReference type="SUPFAM" id="SSF54534">
    <property type="entry name" value="FKBP-like"/>
    <property type="match status" value="1"/>
</dbReference>
<comment type="catalytic activity">
    <reaction evidence="1">
        <text>[protein]-peptidylproline (omega=180) = [protein]-peptidylproline (omega=0)</text>
        <dbReference type="Rhea" id="RHEA:16237"/>
        <dbReference type="Rhea" id="RHEA-COMP:10747"/>
        <dbReference type="Rhea" id="RHEA-COMP:10748"/>
        <dbReference type="ChEBI" id="CHEBI:83833"/>
        <dbReference type="ChEBI" id="CHEBI:83834"/>
        <dbReference type="EC" id="5.2.1.8"/>
    </reaction>
</comment>
<dbReference type="InterPro" id="IPR008881">
    <property type="entry name" value="Trigger_fac_ribosome-bd_bac"/>
</dbReference>
<sequence length="433" mass="47770">MEFIELSAEDPNDKGAIVAHLTASAATVRETLADFYETVAASKGLDPLAPWDEIHEAAQQNMGAEAFGELRRDYVVNRLASEGLSELGIKPALTPKIHVVDYPQPDEPFAVELSVVERPSLTLSSYEPVVIEDYTERVTDELVDERVAQMLETRATYEAAEPRPVRLGDSIAVDIMTLGNGKAVPHLTGSKMYLDLVPGEMPDGFVNEVVGMNVGETKVIDYQVKRPQAITDDDVDRYSATVTVIEQLNKHVPALSDEWVDANVERAATVAEFLEGVRGGLEAEVELVNRDACARLANIELEKRLVGTIPDEFYQASRAGLMDKLERDLKEKGQTLDDYLEAERMNEEELSVQMLIQSGENLRQGFALEALFNGRGMKLTEAELKYACEQAFGPGSYDEEALQRTGRMALVESSAKRMAALNWLADTAIIKGE</sequence>
<comment type="subcellular location">
    <subcellularLocation>
        <location evidence="2">Cytoplasm</location>
    </subcellularLocation>
</comment>
<dbReference type="RefSeq" id="WP_326439468.1">
    <property type="nucleotide sequence ID" value="NZ_JAYMFH010000003.1"/>
</dbReference>
<dbReference type="Pfam" id="PF05697">
    <property type="entry name" value="Trigger_N"/>
    <property type="match status" value="1"/>
</dbReference>
<dbReference type="Gene3D" id="1.10.3120.10">
    <property type="entry name" value="Trigger factor, C-terminal domain"/>
    <property type="match status" value="1"/>
</dbReference>
<keyword evidence="9" id="KW-0413">Isomerase</keyword>
<dbReference type="Pfam" id="PF05698">
    <property type="entry name" value="Trigger_C"/>
    <property type="match status" value="1"/>
</dbReference>
<evidence type="ECO:0000256" key="2">
    <source>
        <dbReference type="ARBA" id="ARBA00004496"/>
    </source>
</evidence>
<dbReference type="Gene3D" id="3.10.50.40">
    <property type="match status" value="1"/>
</dbReference>
<dbReference type="InterPro" id="IPR046357">
    <property type="entry name" value="PPIase_dom_sf"/>
</dbReference>
<dbReference type="EC" id="5.2.1.8" evidence="4"/>
<evidence type="ECO:0000313" key="15">
    <source>
        <dbReference type="Proteomes" id="UP001343724"/>
    </source>
</evidence>